<keyword evidence="1 8" id="KW-0004">4Fe-4S</keyword>
<dbReference type="InterPro" id="IPR023404">
    <property type="entry name" value="rSAM_horseshoe"/>
</dbReference>
<dbReference type="EC" id="2.8.4.4" evidence="8"/>
<dbReference type="NCBIfam" id="TIGR01125">
    <property type="entry name" value="30S ribosomal protein S12 methylthiotransferase RimO"/>
    <property type="match status" value="1"/>
</dbReference>
<evidence type="ECO:0000259" key="10">
    <source>
        <dbReference type="PROSITE" id="PS51449"/>
    </source>
</evidence>
<feature type="binding site" evidence="8">
    <location>
        <position position="152"/>
    </location>
    <ligand>
        <name>[4Fe-4S] cluster</name>
        <dbReference type="ChEBI" id="CHEBI:49883"/>
        <label>2</label>
        <note>4Fe-4S-S-AdoMet</note>
    </ligand>
</feature>
<dbReference type="InterPro" id="IPR005839">
    <property type="entry name" value="Methylthiotransferase"/>
</dbReference>
<comment type="cofactor">
    <cofactor evidence="8">
        <name>[4Fe-4S] cluster</name>
        <dbReference type="ChEBI" id="CHEBI:49883"/>
    </cofactor>
    <text evidence="8">Binds 2 [4Fe-4S] clusters. One cluster is coordinated with 3 cysteines and an exchangeable S-adenosyl-L-methionine.</text>
</comment>
<dbReference type="SFLD" id="SFLDG01061">
    <property type="entry name" value="methylthiotransferase"/>
    <property type="match status" value="1"/>
</dbReference>
<dbReference type="InterPro" id="IPR020612">
    <property type="entry name" value="Methylthiotransferase_CS"/>
</dbReference>
<dbReference type="Pfam" id="PF00919">
    <property type="entry name" value="UPF0004"/>
    <property type="match status" value="1"/>
</dbReference>
<evidence type="ECO:0000256" key="3">
    <source>
        <dbReference type="ARBA" id="ARBA00022679"/>
    </source>
</evidence>
<dbReference type="InterPro" id="IPR007197">
    <property type="entry name" value="rSAM"/>
</dbReference>
<dbReference type="Gene3D" id="3.40.50.12160">
    <property type="entry name" value="Methylthiotransferase, N-terminal domain"/>
    <property type="match status" value="1"/>
</dbReference>
<dbReference type="Pfam" id="PF04055">
    <property type="entry name" value="Radical_SAM"/>
    <property type="match status" value="1"/>
</dbReference>
<keyword evidence="3 8" id="KW-0808">Transferase</keyword>
<name>A0A139BR60_9PROT</name>
<accession>A0A139BR60</accession>
<dbReference type="GO" id="GO:0006400">
    <property type="term" value="P:tRNA modification"/>
    <property type="evidence" value="ECO:0007669"/>
    <property type="project" value="InterPro"/>
</dbReference>
<evidence type="ECO:0000259" key="9">
    <source>
        <dbReference type="PROSITE" id="PS50926"/>
    </source>
</evidence>
<keyword evidence="7 8" id="KW-0411">Iron-sulfur</keyword>
<keyword evidence="12" id="KW-0689">Ribosomal protein</keyword>
<comment type="function">
    <text evidence="8">Catalyzes the methylthiolation of an aspartic acid residue of ribosomal protein uS12.</text>
</comment>
<dbReference type="GO" id="GO:0051539">
    <property type="term" value="F:4 iron, 4 sulfur cluster binding"/>
    <property type="evidence" value="ECO:0007669"/>
    <property type="project" value="UniProtKB-UniRule"/>
</dbReference>
<comment type="subcellular location">
    <subcellularLocation>
        <location evidence="8">Cytoplasm</location>
    </subcellularLocation>
</comment>
<dbReference type="FunFam" id="3.80.30.20:FF:000001">
    <property type="entry name" value="tRNA-2-methylthio-N(6)-dimethylallyladenosine synthase 2"/>
    <property type="match status" value="1"/>
</dbReference>
<dbReference type="GO" id="GO:0046872">
    <property type="term" value="F:metal ion binding"/>
    <property type="evidence" value="ECO:0007669"/>
    <property type="project" value="UniProtKB-KW"/>
</dbReference>
<dbReference type="Pfam" id="PF18693">
    <property type="entry name" value="TRAM_2"/>
    <property type="match status" value="1"/>
</dbReference>
<feature type="binding site" evidence="8">
    <location>
        <position position="52"/>
    </location>
    <ligand>
        <name>[4Fe-4S] cluster</name>
        <dbReference type="ChEBI" id="CHEBI:49883"/>
        <label>1</label>
    </ligand>
</feature>
<keyword evidence="4 8" id="KW-0949">S-adenosyl-L-methionine</keyword>
<dbReference type="PROSITE" id="PS50926">
    <property type="entry name" value="TRAM"/>
    <property type="match status" value="1"/>
</dbReference>
<keyword evidence="2 8" id="KW-0963">Cytoplasm</keyword>
<feature type="domain" description="Radical SAM core" evidence="11">
    <location>
        <begin position="134"/>
        <end position="371"/>
    </location>
</feature>
<dbReference type="SUPFAM" id="SSF102114">
    <property type="entry name" value="Radical SAM enzymes"/>
    <property type="match status" value="1"/>
</dbReference>
<dbReference type="SFLD" id="SFLDS00029">
    <property type="entry name" value="Radical_SAM"/>
    <property type="match status" value="1"/>
</dbReference>
<evidence type="ECO:0000256" key="4">
    <source>
        <dbReference type="ARBA" id="ARBA00022691"/>
    </source>
</evidence>
<dbReference type="InterPro" id="IPR005840">
    <property type="entry name" value="Ribosomal_uS12_MeSTrfase_RimO"/>
</dbReference>
<feature type="binding site" evidence="8">
    <location>
        <position position="81"/>
    </location>
    <ligand>
        <name>[4Fe-4S] cluster</name>
        <dbReference type="ChEBI" id="CHEBI:49883"/>
        <label>1</label>
    </ligand>
</feature>
<dbReference type="InterPro" id="IPR058240">
    <property type="entry name" value="rSAM_sf"/>
</dbReference>
<dbReference type="GO" id="GO:0035599">
    <property type="term" value="F:aspartic acid methylthiotransferase activity"/>
    <property type="evidence" value="ECO:0007669"/>
    <property type="project" value="TreeGrafter"/>
</dbReference>
<evidence type="ECO:0000259" key="11">
    <source>
        <dbReference type="PROSITE" id="PS51918"/>
    </source>
</evidence>
<comment type="caution">
    <text evidence="12">The sequence shown here is derived from an EMBL/GenBank/DDBJ whole genome shotgun (WGS) entry which is preliminary data.</text>
</comment>
<feature type="domain" description="TRAM" evidence="9">
    <location>
        <begin position="374"/>
        <end position="440"/>
    </location>
</feature>
<dbReference type="GO" id="GO:0103039">
    <property type="term" value="F:protein methylthiotransferase activity"/>
    <property type="evidence" value="ECO:0007669"/>
    <property type="project" value="UniProtKB-EC"/>
</dbReference>
<dbReference type="InterPro" id="IPR038135">
    <property type="entry name" value="Methylthiotransferase_N_sf"/>
</dbReference>
<dbReference type="GO" id="GO:0005840">
    <property type="term" value="C:ribosome"/>
    <property type="evidence" value="ECO:0007669"/>
    <property type="project" value="UniProtKB-KW"/>
</dbReference>
<dbReference type="InterPro" id="IPR002792">
    <property type="entry name" value="TRAM_dom"/>
</dbReference>
<dbReference type="PROSITE" id="PS51449">
    <property type="entry name" value="MTTASE_N"/>
    <property type="match status" value="1"/>
</dbReference>
<feature type="domain" description="MTTase N-terminal" evidence="10">
    <location>
        <begin position="7"/>
        <end position="117"/>
    </location>
</feature>
<feature type="binding site" evidence="8">
    <location>
        <position position="16"/>
    </location>
    <ligand>
        <name>[4Fe-4S] cluster</name>
        <dbReference type="ChEBI" id="CHEBI:49883"/>
        <label>1</label>
    </ligand>
</feature>
<evidence type="ECO:0000256" key="2">
    <source>
        <dbReference type="ARBA" id="ARBA00022490"/>
    </source>
</evidence>
<dbReference type="Gene3D" id="3.80.30.20">
    <property type="entry name" value="tm_1862 like domain"/>
    <property type="match status" value="1"/>
</dbReference>
<dbReference type="HAMAP" id="MF_01865">
    <property type="entry name" value="MTTase_RimO"/>
    <property type="match status" value="1"/>
</dbReference>
<dbReference type="Gene3D" id="2.40.50.140">
    <property type="entry name" value="Nucleic acid-binding proteins"/>
    <property type="match status" value="1"/>
</dbReference>
<evidence type="ECO:0000313" key="12">
    <source>
        <dbReference type="EMBL" id="KXS31459.1"/>
    </source>
</evidence>
<dbReference type="PROSITE" id="PS51918">
    <property type="entry name" value="RADICAL_SAM"/>
    <property type="match status" value="1"/>
</dbReference>
<dbReference type="FunFam" id="2.40.50.140:FF:000060">
    <property type="entry name" value="Ribosomal protein S12 methylthiotransferase RimO"/>
    <property type="match status" value="1"/>
</dbReference>
<keyword evidence="12" id="KW-0687">Ribonucleoprotein</keyword>
<dbReference type="GO" id="GO:0005829">
    <property type="term" value="C:cytosol"/>
    <property type="evidence" value="ECO:0007669"/>
    <property type="project" value="TreeGrafter"/>
</dbReference>
<comment type="catalytic activity">
    <reaction evidence="8">
        <text>L-aspartate(89)-[ribosomal protein uS12]-hydrogen + (sulfur carrier)-SH + AH2 + 2 S-adenosyl-L-methionine = 3-methylsulfanyl-L-aspartate(89)-[ribosomal protein uS12]-hydrogen + (sulfur carrier)-H + 5'-deoxyadenosine + L-methionine + A + S-adenosyl-L-homocysteine + 2 H(+)</text>
        <dbReference type="Rhea" id="RHEA:37087"/>
        <dbReference type="Rhea" id="RHEA-COMP:10460"/>
        <dbReference type="Rhea" id="RHEA-COMP:10461"/>
        <dbReference type="Rhea" id="RHEA-COMP:14737"/>
        <dbReference type="Rhea" id="RHEA-COMP:14739"/>
        <dbReference type="ChEBI" id="CHEBI:13193"/>
        <dbReference type="ChEBI" id="CHEBI:15378"/>
        <dbReference type="ChEBI" id="CHEBI:17319"/>
        <dbReference type="ChEBI" id="CHEBI:17499"/>
        <dbReference type="ChEBI" id="CHEBI:29917"/>
        <dbReference type="ChEBI" id="CHEBI:29961"/>
        <dbReference type="ChEBI" id="CHEBI:57844"/>
        <dbReference type="ChEBI" id="CHEBI:57856"/>
        <dbReference type="ChEBI" id="CHEBI:59789"/>
        <dbReference type="ChEBI" id="CHEBI:64428"/>
        <dbReference type="ChEBI" id="CHEBI:73599"/>
        <dbReference type="EC" id="2.8.4.4"/>
    </reaction>
</comment>
<gene>
    <name evidence="8" type="primary">rimO</name>
    <name evidence="12" type="ORF">AWT59_2401</name>
</gene>
<feature type="binding site" evidence="8">
    <location>
        <position position="155"/>
    </location>
    <ligand>
        <name>[4Fe-4S] cluster</name>
        <dbReference type="ChEBI" id="CHEBI:49883"/>
        <label>2</label>
        <note>4Fe-4S-S-AdoMet</note>
    </ligand>
</feature>
<dbReference type="SFLD" id="SFLDF00274">
    <property type="entry name" value="ribosomal_protein_S12_methylth"/>
    <property type="match status" value="1"/>
</dbReference>
<keyword evidence="6 8" id="KW-0408">Iron</keyword>
<organism evidence="12 13">
    <name type="scientific">Candidatus Gallionella acididurans</name>
    <dbReference type="NCBI Taxonomy" id="1796491"/>
    <lineage>
        <taxon>Bacteria</taxon>
        <taxon>Pseudomonadati</taxon>
        <taxon>Pseudomonadota</taxon>
        <taxon>Betaproteobacteria</taxon>
        <taxon>Nitrosomonadales</taxon>
        <taxon>Gallionellaceae</taxon>
        <taxon>Gallionella</taxon>
    </lineage>
</organism>
<evidence type="ECO:0000256" key="8">
    <source>
        <dbReference type="HAMAP-Rule" id="MF_01865"/>
    </source>
</evidence>
<evidence type="ECO:0000256" key="7">
    <source>
        <dbReference type="ARBA" id="ARBA00023014"/>
    </source>
</evidence>
<dbReference type="FunFam" id="3.40.50.12160:FF:000002">
    <property type="entry name" value="Ribosomal protein S12 methylthiotransferase RimO"/>
    <property type="match status" value="1"/>
</dbReference>
<dbReference type="SMART" id="SM00729">
    <property type="entry name" value="Elp3"/>
    <property type="match status" value="1"/>
</dbReference>
<evidence type="ECO:0000256" key="6">
    <source>
        <dbReference type="ARBA" id="ARBA00023004"/>
    </source>
</evidence>
<dbReference type="AlphaFoldDB" id="A0A139BR60"/>
<evidence type="ECO:0000256" key="5">
    <source>
        <dbReference type="ARBA" id="ARBA00022723"/>
    </source>
</evidence>
<keyword evidence="5 8" id="KW-0479">Metal-binding</keyword>
<dbReference type="NCBIfam" id="TIGR00089">
    <property type="entry name" value="MiaB/RimO family radical SAM methylthiotransferase"/>
    <property type="match status" value="1"/>
</dbReference>
<dbReference type="PROSITE" id="PS01278">
    <property type="entry name" value="MTTASE_RADICAL"/>
    <property type="match status" value="1"/>
</dbReference>
<evidence type="ECO:0000313" key="13">
    <source>
        <dbReference type="Proteomes" id="UP000070578"/>
    </source>
</evidence>
<protein>
    <recommendedName>
        <fullName evidence="8">Ribosomal protein uS12 methylthiotransferase RimO</fullName>
        <shortName evidence="8">uS12 MTTase</shortName>
        <shortName evidence="8">uS12 methylthiotransferase</shortName>
        <ecNumber evidence="8">2.8.4.4</ecNumber>
    </recommendedName>
    <alternativeName>
        <fullName evidence="8">Ribosomal protein uS12 (aspartate-C(3))-methylthiotransferase</fullName>
    </alternativeName>
    <alternativeName>
        <fullName evidence="8">Ribosome maturation factor RimO</fullName>
    </alternativeName>
</protein>
<dbReference type="PATRIC" id="fig|1796491.3.peg.2622"/>
<reference evidence="12 13" key="2">
    <citation type="submission" date="2016-03" db="EMBL/GenBank/DDBJ databases">
        <title>New uncultured bacterium of the family Gallionellaceae from acid mine drainage: description and reconstruction of genome based on metagenomic analysis of microbial community.</title>
        <authorList>
            <person name="Kadnikov V."/>
            <person name="Ivasenko D."/>
            <person name="Beletsky A."/>
            <person name="Mardanov A."/>
            <person name="Danilova E."/>
            <person name="Pimenov N."/>
            <person name="Karnachuk O."/>
            <person name="Ravin N."/>
        </authorList>
    </citation>
    <scope>NUCLEOTIDE SEQUENCE [LARGE SCALE GENOMIC DNA]</scope>
    <source>
        <strain evidence="12">ShG14-8</strain>
    </source>
</reference>
<dbReference type="PANTHER" id="PTHR43837:SF1">
    <property type="entry name" value="RIBOSOMAL PROTEIN US12 METHYLTHIOTRANSFERASE RIMO"/>
    <property type="match status" value="1"/>
</dbReference>
<dbReference type="EMBL" id="LSLI01000073">
    <property type="protein sequence ID" value="KXS31459.1"/>
    <property type="molecule type" value="Genomic_DNA"/>
</dbReference>
<reference evidence="12 13" key="1">
    <citation type="submission" date="2016-02" db="EMBL/GenBank/DDBJ databases">
        <authorList>
            <person name="Wen L."/>
            <person name="He K."/>
            <person name="Yang H."/>
        </authorList>
    </citation>
    <scope>NUCLEOTIDE SEQUENCE [LARGE SCALE GENOMIC DNA]</scope>
    <source>
        <strain evidence="12">ShG14-8</strain>
    </source>
</reference>
<dbReference type="CDD" id="cd01335">
    <property type="entry name" value="Radical_SAM"/>
    <property type="match status" value="1"/>
</dbReference>
<proteinExistence type="inferred from homology"/>
<dbReference type="SFLD" id="SFLDG01082">
    <property type="entry name" value="B12-binding_domain_containing"/>
    <property type="match status" value="1"/>
</dbReference>
<feature type="binding site" evidence="8">
    <location>
        <position position="148"/>
    </location>
    <ligand>
        <name>[4Fe-4S] cluster</name>
        <dbReference type="ChEBI" id="CHEBI:49883"/>
        <label>2</label>
        <note>4Fe-4S-S-AdoMet</note>
    </ligand>
</feature>
<sequence length="440" mass="48210">MTKSSPPKVGFVSLGCPKATVDSEHILTRLRAEGYLISASYQDADLVVVNTCGFIDSAVAESLDAIGEALAENGKVIVTGCLGAKGDVVKQAHPSVLAVTGPHATDEVMSAVHLHLPRLHDPYMDLVPAQGIRLTPKHYAYVKISEGCNHRCTFCIIPSLRGDLVSRPVGDVMQEAQSLVNAGVKELLVISQDTSAYGVDIKYRTGFWGGKPLKSRMTELASAMGELGAWVRLHYVYPYPHVDEVIPLMAQGKILPYLDIPFQHASQRILKLMKRPASSENVLARIRQWREICPDITLRSTFIVGFPGETEEEFAELLGFLEQAQLDRVGAFAYSPVDGAVANALPDHIPPEVQQERLARLMLLQEKISAERLKRKIGRTITVLVDEVDEDGAIARSSADAPEIDGLVYVENGQQLRVGDFVEVKITDSDEHDLWAEAVL</sequence>
<dbReference type="PANTHER" id="PTHR43837">
    <property type="entry name" value="RIBOSOMAL PROTEIN S12 METHYLTHIOTRANSFERASE RIMO"/>
    <property type="match status" value="1"/>
</dbReference>
<dbReference type="Proteomes" id="UP000070578">
    <property type="component" value="Unassembled WGS sequence"/>
</dbReference>
<dbReference type="InterPro" id="IPR013848">
    <property type="entry name" value="Methylthiotransferase_N"/>
</dbReference>
<dbReference type="InterPro" id="IPR012340">
    <property type="entry name" value="NA-bd_OB-fold"/>
</dbReference>
<comment type="similarity">
    <text evidence="8">Belongs to the methylthiotransferase family. RimO subfamily.</text>
</comment>
<dbReference type="InterPro" id="IPR006638">
    <property type="entry name" value="Elp3/MiaA/NifB-like_rSAM"/>
</dbReference>
<evidence type="ECO:0000256" key="1">
    <source>
        <dbReference type="ARBA" id="ARBA00022485"/>
    </source>
</evidence>